<gene>
    <name evidence="1" type="ORF">Pint_29277</name>
</gene>
<sequence>MVLSYSSSWTMERVAASCNPVRFYQLIKAQILKLLRMRPQMILYVGRHKLCSSARFSSHDSVLEEVVHAVEGKIHVLMDGGVRQGTDIFKALTVGPRSEGLLSMASHRVRRVIEMLKDELELTMARFGCPKCEAYHQEPCQNRA</sequence>
<keyword evidence="2" id="KW-1185">Reference proteome</keyword>
<dbReference type="Proteomes" id="UP001163603">
    <property type="component" value="Chromosome 15"/>
</dbReference>
<name>A0ACC0X167_9ROSI</name>
<evidence type="ECO:0000313" key="2">
    <source>
        <dbReference type="Proteomes" id="UP001163603"/>
    </source>
</evidence>
<organism evidence="1 2">
    <name type="scientific">Pistacia integerrima</name>
    <dbReference type="NCBI Taxonomy" id="434235"/>
    <lineage>
        <taxon>Eukaryota</taxon>
        <taxon>Viridiplantae</taxon>
        <taxon>Streptophyta</taxon>
        <taxon>Embryophyta</taxon>
        <taxon>Tracheophyta</taxon>
        <taxon>Spermatophyta</taxon>
        <taxon>Magnoliopsida</taxon>
        <taxon>eudicotyledons</taxon>
        <taxon>Gunneridae</taxon>
        <taxon>Pentapetalae</taxon>
        <taxon>rosids</taxon>
        <taxon>malvids</taxon>
        <taxon>Sapindales</taxon>
        <taxon>Anacardiaceae</taxon>
        <taxon>Pistacia</taxon>
    </lineage>
</organism>
<proteinExistence type="predicted"/>
<dbReference type="EMBL" id="CM047750">
    <property type="protein sequence ID" value="KAJ0007392.1"/>
    <property type="molecule type" value="Genomic_DNA"/>
</dbReference>
<evidence type="ECO:0000313" key="1">
    <source>
        <dbReference type="EMBL" id="KAJ0007392.1"/>
    </source>
</evidence>
<comment type="caution">
    <text evidence="1">The sequence shown here is derived from an EMBL/GenBank/DDBJ whole genome shotgun (WGS) entry which is preliminary data.</text>
</comment>
<protein>
    <submittedName>
        <fullName evidence="1">Uncharacterized protein</fullName>
    </submittedName>
</protein>
<reference evidence="2" key="1">
    <citation type="journal article" date="2023" name="G3 (Bethesda)">
        <title>Genome assembly and association tests identify interacting loci associated with vigor, precocity, and sex in interspecific pistachio rootstocks.</title>
        <authorList>
            <person name="Palmer W."/>
            <person name="Jacygrad E."/>
            <person name="Sagayaradj S."/>
            <person name="Cavanaugh K."/>
            <person name="Han R."/>
            <person name="Bertier L."/>
            <person name="Beede B."/>
            <person name="Kafkas S."/>
            <person name="Golino D."/>
            <person name="Preece J."/>
            <person name="Michelmore R."/>
        </authorList>
    </citation>
    <scope>NUCLEOTIDE SEQUENCE [LARGE SCALE GENOMIC DNA]</scope>
</reference>
<accession>A0ACC0X167</accession>